<protein>
    <submittedName>
        <fullName evidence="2">Uncharacterized protein</fullName>
    </submittedName>
</protein>
<gene>
    <name evidence="2" type="ORF">KIN20_032407</name>
</gene>
<evidence type="ECO:0000256" key="1">
    <source>
        <dbReference type="SAM" id="SignalP"/>
    </source>
</evidence>
<organism evidence="2 3">
    <name type="scientific">Parelaphostrongylus tenuis</name>
    <name type="common">Meningeal worm</name>
    <dbReference type="NCBI Taxonomy" id="148309"/>
    <lineage>
        <taxon>Eukaryota</taxon>
        <taxon>Metazoa</taxon>
        <taxon>Ecdysozoa</taxon>
        <taxon>Nematoda</taxon>
        <taxon>Chromadorea</taxon>
        <taxon>Rhabditida</taxon>
        <taxon>Rhabditina</taxon>
        <taxon>Rhabditomorpha</taxon>
        <taxon>Strongyloidea</taxon>
        <taxon>Metastrongylidae</taxon>
        <taxon>Parelaphostrongylus</taxon>
    </lineage>
</organism>
<evidence type="ECO:0000313" key="3">
    <source>
        <dbReference type="Proteomes" id="UP001196413"/>
    </source>
</evidence>
<comment type="caution">
    <text evidence="2">The sequence shown here is derived from an EMBL/GenBank/DDBJ whole genome shotgun (WGS) entry which is preliminary data.</text>
</comment>
<keyword evidence="1" id="KW-0732">Signal</keyword>
<evidence type="ECO:0000313" key="2">
    <source>
        <dbReference type="EMBL" id="KAJ1370635.1"/>
    </source>
</evidence>
<feature type="chain" id="PRO_5042002854" evidence="1">
    <location>
        <begin position="22"/>
        <end position="83"/>
    </location>
</feature>
<dbReference type="Proteomes" id="UP001196413">
    <property type="component" value="Unassembled WGS sequence"/>
</dbReference>
<dbReference type="EMBL" id="JAHQIW010006818">
    <property type="protein sequence ID" value="KAJ1370635.1"/>
    <property type="molecule type" value="Genomic_DNA"/>
</dbReference>
<accession>A0AAD5R715</accession>
<reference evidence="2" key="1">
    <citation type="submission" date="2021-06" db="EMBL/GenBank/DDBJ databases">
        <title>Parelaphostrongylus tenuis whole genome reference sequence.</title>
        <authorList>
            <person name="Garwood T.J."/>
            <person name="Larsen P.A."/>
            <person name="Fountain-Jones N.M."/>
            <person name="Garbe J.R."/>
            <person name="Macchietto M.G."/>
            <person name="Kania S.A."/>
            <person name="Gerhold R.W."/>
            <person name="Richards J.E."/>
            <person name="Wolf T.M."/>
        </authorList>
    </citation>
    <scope>NUCLEOTIDE SEQUENCE</scope>
    <source>
        <strain evidence="2">MNPRO001-30</strain>
        <tissue evidence="2">Meninges</tissue>
    </source>
</reference>
<sequence>MSHMKVKGLVLLRLLRSRVASLHSHLFRPQLESVEEPQQYFRQAEEMAKELNECYRPCSPTSAKESSGIAAQSPIFVHKFSSS</sequence>
<keyword evidence="3" id="KW-1185">Reference proteome</keyword>
<feature type="signal peptide" evidence="1">
    <location>
        <begin position="1"/>
        <end position="21"/>
    </location>
</feature>
<name>A0AAD5R715_PARTN</name>
<dbReference type="AlphaFoldDB" id="A0AAD5R715"/>
<proteinExistence type="predicted"/>